<dbReference type="AlphaFoldDB" id="A0A329SZL5"/>
<dbReference type="SUPFAM" id="SSF53098">
    <property type="entry name" value="Ribonuclease H-like"/>
    <property type="match status" value="1"/>
</dbReference>
<comment type="caution">
    <text evidence="2">The sequence shown here is derived from an EMBL/GenBank/DDBJ whole genome shotgun (WGS) entry which is preliminary data.</text>
</comment>
<reference evidence="2 3" key="1">
    <citation type="submission" date="2018-01" db="EMBL/GenBank/DDBJ databases">
        <title>Draft genome of the strawberry crown rot pathogen Phytophthora cactorum.</title>
        <authorList>
            <person name="Armitage A.D."/>
            <person name="Lysoe E."/>
            <person name="Nellist C.F."/>
            <person name="Harrison R.J."/>
            <person name="Brurberg M.B."/>
        </authorList>
    </citation>
    <scope>NUCLEOTIDE SEQUENCE [LARGE SCALE GENOMIC DNA]</scope>
    <source>
        <strain evidence="2 3">10300</strain>
    </source>
</reference>
<evidence type="ECO:0000313" key="2">
    <source>
        <dbReference type="EMBL" id="RAW41961.1"/>
    </source>
</evidence>
<sequence length="135" mass="14683">MGAQVSTDLQDLPASEAVSIVAVFPASSPRAHRGMALGVDELYLRLPPNARGRSGGLVFVDRFSKMIHLIHMPDTVTVADTAVHFIDTVFSHNGLSESTVPDCDPRFTSAFWSKPFELSGTRLLMLTVAHPEMDC</sequence>
<evidence type="ECO:0000313" key="1">
    <source>
        <dbReference type="EMBL" id="KAG2912913.1"/>
    </source>
</evidence>
<keyword evidence="3" id="KW-1185">Reference proteome</keyword>
<proteinExistence type="predicted"/>
<dbReference type="Proteomes" id="UP000251314">
    <property type="component" value="Unassembled WGS sequence"/>
</dbReference>
<accession>A0A329SZL5</accession>
<dbReference type="EMBL" id="RCMK01000773">
    <property type="protein sequence ID" value="KAG2912913.1"/>
    <property type="molecule type" value="Genomic_DNA"/>
</dbReference>
<protein>
    <recommendedName>
        <fullName evidence="4">Integrase catalytic domain-containing protein</fullName>
    </recommendedName>
</protein>
<dbReference type="VEuPathDB" id="FungiDB:PC110_g1846"/>
<dbReference type="Proteomes" id="UP000736787">
    <property type="component" value="Unassembled WGS sequence"/>
</dbReference>
<evidence type="ECO:0008006" key="4">
    <source>
        <dbReference type="Google" id="ProtNLM"/>
    </source>
</evidence>
<dbReference type="PANTHER" id="PTHR37984:SF5">
    <property type="entry name" value="PROTEIN NYNRIN-LIKE"/>
    <property type="match status" value="1"/>
</dbReference>
<dbReference type="STRING" id="29920.A0A329SZL5"/>
<gene>
    <name evidence="2" type="ORF">PC110_g1846</name>
    <name evidence="1" type="ORF">PC117_g18757</name>
</gene>
<dbReference type="GO" id="GO:0003676">
    <property type="term" value="F:nucleic acid binding"/>
    <property type="evidence" value="ECO:0007669"/>
    <property type="project" value="InterPro"/>
</dbReference>
<dbReference type="EMBL" id="MJFZ01000022">
    <property type="protein sequence ID" value="RAW41961.1"/>
    <property type="molecule type" value="Genomic_DNA"/>
</dbReference>
<dbReference type="InterPro" id="IPR036397">
    <property type="entry name" value="RNaseH_sf"/>
</dbReference>
<reference evidence="1" key="2">
    <citation type="submission" date="2018-10" db="EMBL/GenBank/DDBJ databases">
        <title>Effector identification in a new, highly contiguous assembly of the strawberry crown rot pathogen Phytophthora cactorum.</title>
        <authorList>
            <person name="Armitage A.D."/>
            <person name="Nellist C.F."/>
            <person name="Bates H."/>
            <person name="Vickerstaff R.J."/>
            <person name="Harrison R.J."/>
        </authorList>
    </citation>
    <scope>NUCLEOTIDE SEQUENCE</scope>
    <source>
        <strain evidence="1">4040</strain>
    </source>
</reference>
<dbReference type="OrthoDB" id="2273864at2759"/>
<evidence type="ECO:0000313" key="3">
    <source>
        <dbReference type="Proteomes" id="UP000251314"/>
    </source>
</evidence>
<dbReference type="InterPro" id="IPR050951">
    <property type="entry name" value="Retrovirus_Pol_polyprotein"/>
</dbReference>
<dbReference type="PANTHER" id="PTHR37984">
    <property type="entry name" value="PROTEIN CBG26694"/>
    <property type="match status" value="1"/>
</dbReference>
<organism evidence="2 3">
    <name type="scientific">Phytophthora cactorum</name>
    <dbReference type="NCBI Taxonomy" id="29920"/>
    <lineage>
        <taxon>Eukaryota</taxon>
        <taxon>Sar</taxon>
        <taxon>Stramenopiles</taxon>
        <taxon>Oomycota</taxon>
        <taxon>Peronosporomycetes</taxon>
        <taxon>Peronosporales</taxon>
        <taxon>Peronosporaceae</taxon>
        <taxon>Phytophthora</taxon>
    </lineage>
</organism>
<dbReference type="Gene3D" id="3.30.420.10">
    <property type="entry name" value="Ribonuclease H-like superfamily/Ribonuclease H"/>
    <property type="match status" value="1"/>
</dbReference>
<name>A0A329SZL5_9STRA</name>
<dbReference type="InterPro" id="IPR012337">
    <property type="entry name" value="RNaseH-like_sf"/>
</dbReference>